<protein>
    <submittedName>
        <fullName evidence="2">TIGR03619 family F420-dependent LLM class oxidoreductase</fullName>
        <ecNumber evidence="2">1.-.-.-</ecNumber>
    </submittedName>
</protein>
<dbReference type="EC" id="1.-.-.-" evidence="2"/>
<dbReference type="PANTHER" id="PTHR30011">
    <property type="entry name" value="ALKANESULFONATE MONOOXYGENASE-RELATED"/>
    <property type="match status" value="1"/>
</dbReference>
<dbReference type="InterPro" id="IPR051260">
    <property type="entry name" value="Diverse_substr_monoxygenases"/>
</dbReference>
<evidence type="ECO:0000313" key="2">
    <source>
        <dbReference type="EMBL" id="RCL39583.1"/>
    </source>
</evidence>
<evidence type="ECO:0000259" key="1">
    <source>
        <dbReference type="Pfam" id="PF00296"/>
    </source>
</evidence>
<dbReference type="Proteomes" id="UP000253032">
    <property type="component" value="Unassembled WGS sequence"/>
</dbReference>
<dbReference type="PANTHER" id="PTHR30011:SF32">
    <property type="entry name" value="CONSERVED PROTEIN"/>
    <property type="match status" value="1"/>
</dbReference>
<dbReference type="NCBIfam" id="TIGR03619">
    <property type="entry name" value="F420_Rv2161c"/>
    <property type="match status" value="1"/>
</dbReference>
<dbReference type="Pfam" id="PF00296">
    <property type="entry name" value="Bac_luciferase"/>
    <property type="match status" value="1"/>
</dbReference>
<dbReference type="InterPro" id="IPR019921">
    <property type="entry name" value="Lucif-like_OxRdtase_Rv2161c"/>
</dbReference>
<dbReference type="GO" id="GO:0016705">
    <property type="term" value="F:oxidoreductase activity, acting on paired donors, with incorporation or reduction of molecular oxygen"/>
    <property type="evidence" value="ECO:0007669"/>
    <property type="project" value="InterPro"/>
</dbReference>
<name>A0A368BQL5_9GAMM</name>
<dbReference type="EMBL" id="QOPC01000002">
    <property type="protein sequence ID" value="RCL39583.1"/>
    <property type="molecule type" value="Genomic_DNA"/>
</dbReference>
<organism evidence="2 3">
    <name type="scientific">SAR86 cluster bacterium</name>
    <dbReference type="NCBI Taxonomy" id="2030880"/>
    <lineage>
        <taxon>Bacteria</taxon>
        <taxon>Pseudomonadati</taxon>
        <taxon>Pseudomonadota</taxon>
        <taxon>Gammaproteobacteria</taxon>
        <taxon>SAR86 cluster</taxon>
    </lineage>
</organism>
<keyword evidence="2" id="KW-0560">Oxidoreductase</keyword>
<dbReference type="Gene3D" id="3.20.20.30">
    <property type="entry name" value="Luciferase-like domain"/>
    <property type="match status" value="1"/>
</dbReference>
<dbReference type="InterPro" id="IPR036661">
    <property type="entry name" value="Luciferase-like_sf"/>
</dbReference>
<sequence>MKFAIPLSMLPMDEIKPLGIAADEIGYDFLAVSDHLIHPENFSVPYPYTDDGSVRWEQGTDWPDPINSLSFLAGATSNIRFYTSVYVLPARNPLRVAKEVSTLDAVSNGRFDLGIGMGWMPEEFEAGGQEFRRRGARADEMLEIMKSLWSGQMVDFNGQFFSFKKLEMLPAPKKNIPIYVGGFSEPALKRAAKHDGWISDMHSLSELAALMDRLNQIREDFPNKKNYEYICFSCWDAFSLDGFGKMKDLGVTTMTTYPWMLYGTMNDAPLKDKINGMEKFFNEIVCEIKK</sequence>
<dbReference type="SUPFAM" id="SSF51679">
    <property type="entry name" value="Bacterial luciferase-like"/>
    <property type="match status" value="1"/>
</dbReference>
<gene>
    <name evidence="2" type="ORF">DBW98_00825</name>
</gene>
<dbReference type="InterPro" id="IPR011251">
    <property type="entry name" value="Luciferase-like_dom"/>
</dbReference>
<reference evidence="2 3" key="1">
    <citation type="journal article" date="2018" name="Microbiome">
        <title>Fine metagenomic profile of the Mediterranean stratified and mixed water columns revealed by assembly and recruitment.</title>
        <authorList>
            <person name="Haro-Moreno J.M."/>
            <person name="Lopez-Perez M."/>
            <person name="De La Torre J.R."/>
            <person name="Picazo A."/>
            <person name="Camacho A."/>
            <person name="Rodriguez-Valera F."/>
        </authorList>
    </citation>
    <scope>NUCLEOTIDE SEQUENCE [LARGE SCALE GENOMIC DNA]</scope>
    <source>
        <strain evidence="2">MED-G84</strain>
    </source>
</reference>
<dbReference type="AlphaFoldDB" id="A0A368BQL5"/>
<feature type="domain" description="Luciferase-like" evidence="1">
    <location>
        <begin position="13"/>
        <end position="218"/>
    </location>
</feature>
<proteinExistence type="predicted"/>
<evidence type="ECO:0000313" key="3">
    <source>
        <dbReference type="Proteomes" id="UP000253032"/>
    </source>
</evidence>
<comment type="caution">
    <text evidence="2">The sequence shown here is derived from an EMBL/GenBank/DDBJ whole genome shotgun (WGS) entry which is preliminary data.</text>
</comment>
<accession>A0A368BQL5</accession>